<reference evidence="2 3" key="1">
    <citation type="submission" date="2015-11" db="EMBL/GenBank/DDBJ databases">
        <title>Genomes and virulence difference between two physiological races of Phytophthora nicotianae.</title>
        <authorList>
            <person name="Liu H."/>
            <person name="Ma X."/>
            <person name="Yu H."/>
            <person name="Fang D."/>
            <person name="Li Y."/>
            <person name="Wang X."/>
            <person name="Wang W."/>
            <person name="Dong Y."/>
            <person name="Xiao B."/>
        </authorList>
    </citation>
    <scope>NUCLEOTIDE SEQUENCE [LARGE SCALE GENOMIC DNA]</scope>
    <source>
        <strain evidence="3">race 0</strain>
    </source>
</reference>
<feature type="compositionally biased region" description="Polar residues" evidence="1">
    <location>
        <begin position="1"/>
        <end position="33"/>
    </location>
</feature>
<name>A0A0W8CC84_PHYNI</name>
<evidence type="ECO:0000313" key="3">
    <source>
        <dbReference type="Proteomes" id="UP000052943"/>
    </source>
</evidence>
<protein>
    <submittedName>
        <fullName evidence="2">Uncharacterized protein</fullName>
    </submittedName>
</protein>
<gene>
    <name evidence="2" type="ORF">AM587_10001817</name>
</gene>
<evidence type="ECO:0000313" key="2">
    <source>
        <dbReference type="EMBL" id="KUF81680.1"/>
    </source>
</evidence>
<accession>A0A0W8CC84</accession>
<sequence>MDQCSDDSLSRSSNEQPVDRTLPQQHRPSTDAASTEADDILLHWCDFFCEMDGNPPPSSEDFDMHEGEEEELDVQPDVSQLRLVPIPEDNDPHFPQESRKLPELRGRKMPLV</sequence>
<dbReference type="EMBL" id="LNFO01004053">
    <property type="protein sequence ID" value="KUF81680.1"/>
    <property type="molecule type" value="Genomic_DNA"/>
</dbReference>
<dbReference type="Proteomes" id="UP000052943">
    <property type="component" value="Unassembled WGS sequence"/>
</dbReference>
<feature type="compositionally biased region" description="Basic and acidic residues" evidence="1">
    <location>
        <begin position="90"/>
        <end position="106"/>
    </location>
</feature>
<feature type="compositionally biased region" description="Acidic residues" evidence="1">
    <location>
        <begin position="60"/>
        <end position="74"/>
    </location>
</feature>
<feature type="region of interest" description="Disordered" evidence="1">
    <location>
        <begin position="1"/>
        <end position="35"/>
    </location>
</feature>
<dbReference type="AlphaFoldDB" id="A0A0W8CC84"/>
<evidence type="ECO:0000256" key="1">
    <source>
        <dbReference type="SAM" id="MobiDB-lite"/>
    </source>
</evidence>
<proteinExistence type="predicted"/>
<feature type="region of interest" description="Disordered" evidence="1">
    <location>
        <begin position="52"/>
        <end position="112"/>
    </location>
</feature>
<organism evidence="2 3">
    <name type="scientific">Phytophthora nicotianae</name>
    <name type="common">Potato buckeye rot agent</name>
    <name type="synonym">Phytophthora parasitica</name>
    <dbReference type="NCBI Taxonomy" id="4792"/>
    <lineage>
        <taxon>Eukaryota</taxon>
        <taxon>Sar</taxon>
        <taxon>Stramenopiles</taxon>
        <taxon>Oomycota</taxon>
        <taxon>Peronosporomycetes</taxon>
        <taxon>Peronosporales</taxon>
        <taxon>Peronosporaceae</taxon>
        <taxon>Phytophthora</taxon>
    </lineage>
</organism>
<comment type="caution">
    <text evidence="2">The sequence shown here is derived from an EMBL/GenBank/DDBJ whole genome shotgun (WGS) entry which is preliminary data.</text>
</comment>